<evidence type="ECO:0000259" key="1">
    <source>
        <dbReference type="Pfam" id="PF13349"/>
    </source>
</evidence>
<proteinExistence type="predicted"/>
<evidence type="ECO:0000313" key="3">
    <source>
        <dbReference type="Proteomes" id="UP000095544"/>
    </source>
</evidence>
<dbReference type="STRING" id="39482.ERS852491_02495"/>
<sequence>MKYAGKIWGCGIIAAVTILIGGACAKKPADEPNVLKFPSDSITELNIFYDEEEITFYKSSDETITVKEFMTDCDKRYFASVKQQGNSLQISEGKKPLFKSGFHRYVEVYLPDSYSGSLGVTTTDGDINLSRTVLDLESLRIDSTSGTVTISGASAPSIYLSTTRGTLKLGKIRGGQIRLETTSGELKCSKMEGTISYTTTSGNAVIKSAAGSGVYRAENSGKLYVSYEKVDGDLSFYNKNDKIELLLPRGLEYELRAVTKNGTVKAPLSDGMLVEKGRIEGDVGDRPTVKIELESKNGDIRVEQ</sequence>
<dbReference type="Proteomes" id="UP000095544">
    <property type="component" value="Unassembled WGS sequence"/>
</dbReference>
<evidence type="ECO:0000313" key="2">
    <source>
        <dbReference type="EMBL" id="CUO53530.1"/>
    </source>
</evidence>
<dbReference type="PROSITE" id="PS51257">
    <property type="entry name" value="PROKAR_LIPOPROTEIN"/>
    <property type="match status" value="1"/>
</dbReference>
<dbReference type="RefSeq" id="WP_050640603.1">
    <property type="nucleotide sequence ID" value="NZ_CABKUE010000008.1"/>
</dbReference>
<name>A0A174FYA7_9FIRM</name>
<dbReference type="AlphaFoldDB" id="A0A174FYA7"/>
<dbReference type="OrthoDB" id="2064627at2"/>
<protein>
    <recommendedName>
        <fullName evidence="1">DUF4097 domain-containing protein</fullName>
    </recommendedName>
</protein>
<organism evidence="2 3">
    <name type="scientific">Faecalicatena contorta</name>
    <dbReference type="NCBI Taxonomy" id="39482"/>
    <lineage>
        <taxon>Bacteria</taxon>
        <taxon>Bacillati</taxon>
        <taxon>Bacillota</taxon>
        <taxon>Clostridia</taxon>
        <taxon>Lachnospirales</taxon>
        <taxon>Lachnospiraceae</taxon>
        <taxon>Faecalicatena</taxon>
    </lineage>
</organism>
<feature type="domain" description="DUF4097" evidence="1">
    <location>
        <begin position="42"/>
        <end position="302"/>
    </location>
</feature>
<reference evidence="2 3" key="1">
    <citation type="submission" date="2015-09" db="EMBL/GenBank/DDBJ databases">
        <authorList>
            <consortium name="Pathogen Informatics"/>
        </authorList>
    </citation>
    <scope>NUCLEOTIDE SEQUENCE [LARGE SCALE GENOMIC DNA]</scope>
    <source>
        <strain evidence="2 3">2789STDY5834876</strain>
    </source>
</reference>
<gene>
    <name evidence="2" type="ORF">ERS852491_02495</name>
</gene>
<dbReference type="EMBL" id="CYZU01000022">
    <property type="protein sequence ID" value="CUO53530.1"/>
    <property type="molecule type" value="Genomic_DNA"/>
</dbReference>
<dbReference type="InterPro" id="IPR025164">
    <property type="entry name" value="Toastrack_DUF4097"/>
</dbReference>
<accession>A0A174FYA7</accession>
<dbReference type="Pfam" id="PF13349">
    <property type="entry name" value="DUF4097"/>
    <property type="match status" value="1"/>
</dbReference>